<evidence type="ECO:0000313" key="2">
    <source>
        <dbReference type="Proteomes" id="UP000474175"/>
    </source>
</evidence>
<reference evidence="1 2" key="1">
    <citation type="submission" date="2020-02" db="EMBL/GenBank/DDBJ databases">
        <title>Draft genome sequence of two Spirosoma agri KCTC 52727 and Spirosoma terrae KCTC 52035.</title>
        <authorList>
            <person name="Rojas J."/>
            <person name="Ambika Manirajan B."/>
            <person name="Suarez C."/>
            <person name="Ratering S."/>
            <person name="Schnell S."/>
        </authorList>
    </citation>
    <scope>NUCLEOTIDE SEQUENCE [LARGE SCALE GENOMIC DNA]</scope>
    <source>
        <strain evidence="1 2">KCTC 52035</strain>
    </source>
</reference>
<name>A0A6L9L8L0_9BACT</name>
<keyword evidence="2" id="KW-1185">Reference proteome</keyword>
<sequence>MSSTQQVSRRRPLTENERRQINPLLRRFYGDREDQDRKVDGFKPADWFNVDEHKLVSGDLLYVKKLPATRQQVAGFYWWISSPDLVHA</sequence>
<dbReference type="Proteomes" id="UP000474175">
    <property type="component" value="Unassembled WGS sequence"/>
</dbReference>
<gene>
    <name evidence="1" type="ORF">GK108_12485</name>
</gene>
<comment type="caution">
    <text evidence="1">The sequence shown here is derived from an EMBL/GenBank/DDBJ whole genome shotgun (WGS) entry which is preliminary data.</text>
</comment>
<dbReference type="AlphaFoldDB" id="A0A6L9L8L0"/>
<protein>
    <submittedName>
        <fullName evidence="1">Uncharacterized protein</fullName>
    </submittedName>
</protein>
<proteinExistence type="predicted"/>
<dbReference type="RefSeq" id="WP_163948209.1">
    <property type="nucleotide sequence ID" value="NZ_JAAFZH010000004.1"/>
</dbReference>
<accession>A0A6L9L8L0</accession>
<organism evidence="1 2">
    <name type="scientific">Spirosoma terrae</name>
    <dbReference type="NCBI Taxonomy" id="1968276"/>
    <lineage>
        <taxon>Bacteria</taxon>
        <taxon>Pseudomonadati</taxon>
        <taxon>Bacteroidota</taxon>
        <taxon>Cytophagia</taxon>
        <taxon>Cytophagales</taxon>
        <taxon>Cytophagaceae</taxon>
        <taxon>Spirosoma</taxon>
    </lineage>
</organism>
<dbReference type="EMBL" id="JAAFZH010000004">
    <property type="protein sequence ID" value="NDU95692.1"/>
    <property type="molecule type" value="Genomic_DNA"/>
</dbReference>
<evidence type="ECO:0000313" key="1">
    <source>
        <dbReference type="EMBL" id="NDU95692.1"/>
    </source>
</evidence>